<dbReference type="Proteomes" id="UP000318296">
    <property type="component" value="Unassembled WGS sequence"/>
</dbReference>
<evidence type="ECO:0000313" key="3">
    <source>
        <dbReference type="Proteomes" id="UP000318296"/>
    </source>
</evidence>
<organism evidence="2 3">
    <name type="scientific">Candidatus Berkelbacteria bacterium Licking1014_96</name>
    <dbReference type="NCBI Taxonomy" id="2017149"/>
    <lineage>
        <taxon>Bacteria</taxon>
        <taxon>Candidatus Berkelbacteria</taxon>
    </lineage>
</organism>
<proteinExistence type="predicted"/>
<accession>A0A554LBS0</accession>
<comment type="caution">
    <text evidence="2">The sequence shown here is derived from an EMBL/GenBank/DDBJ whole genome shotgun (WGS) entry which is preliminary data.</text>
</comment>
<sequence length="74" mass="8409">MARVQKSCGNVGLILLERGESLMGEVFWAFVGLAICILLFLTLGGDEWTLAMWNRWLTHKEEIARIKADISKEE</sequence>
<dbReference type="EMBL" id="VMGH01000083">
    <property type="protein sequence ID" value="TSC90322.1"/>
    <property type="molecule type" value="Genomic_DNA"/>
</dbReference>
<keyword evidence="1" id="KW-0812">Transmembrane</keyword>
<reference evidence="2 3" key="1">
    <citation type="submission" date="2017-07" db="EMBL/GenBank/DDBJ databases">
        <title>Mechanisms for carbon and nitrogen cycling indicate functional differentiation within the Candidate Phyla Radiation.</title>
        <authorList>
            <person name="Danczak R.E."/>
            <person name="Johnston M.D."/>
            <person name="Kenah C."/>
            <person name="Slattery M."/>
            <person name="Wrighton K.C."/>
            <person name="Wilkins M.J."/>
        </authorList>
    </citation>
    <scope>NUCLEOTIDE SEQUENCE [LARGE SCALE GENOMIC DNA]</scope>
    <source>
        <strain evidence="2">Licking1014_96</strain>
    </source>
</reference>
<name>A0A554LBS0_9BACT</name>
<dbReference type="AlphaFoldDB" id="A0A554LBS0"/>
<feature type="transmembrane region" description="Helical" evidence="1">
    <location>
        <begin position="26"/>
        <end position="45"/>
    </location>
</feature>
<evidence type="ECO:0000313" key="2">
    <source>
        <dbReference type="EMBL" id="TSC90322.1"/>
    </source>
</evidence>
<gene>
    <name evidence="2" type="ORF">CEN92_470</name>
</gene>
<keyword evidence="1" id="KW-0472">Membrane</keyword>
<protein>
    <submittedName>
        <fullName evidence="2">Uncharacterized protein</fullName>
    </submittedName>
</protein>
<evidence type="ECO:0000256" key="1">
    <source>
        <dbReference type="SAM" id="Phobius"/>
    </source>
</evidence>
<keyword evidence="1" id="KW-1133">Transmembrane helix</keyword>